<dbReference type="EMBL" id="VSIY01000005">
    <property type="protein sequence ID" value="TYB81764.1"/>
    <property type="molecule type" value="Genomic_DNA"/>
</dbReference>
<reference evidence="1 2" key="1">
    <citation type="submission" date="2019-08" db="EMBL/GenBank/DDBJ databases">
        <title>Identification of a novel species of the genus Boseongicola.</title>
        <authorList>
            <person name="Zhang X.-Q."/>
        </authorList>
    </citation>
    <scope>NUCLEOTIDE SEQUENCE [LARGE SCALE GENOMIC DNA]</scope>
    <source>
        <strain evidence="1 2">HY14</strain>
    </source>
</reference>
<comment type="caution">
    <text evidence="1">The sequence shown here is derived from an EMBL/GenBank/DDBJ whole genome shotgun (WGS) entry which is preliminary data.</text>
</comment>
<keyword evidence="2" id="KW-1185">Reference proteome</keyword>
<sequence>MELDSKNRLAHLKRLRDAKYSELRAATDFTRDIFRRHAELQIEIGRLEAVTVPPHVRQHHEDTIAAKRKMIAALAAEKAEATTHQDAASDAWSAAAQLFESCHKYASKHGLPLPGGDRSDNAVRCWDPMSGRDAGGSEMLSLASEGDAR</sequence>
<protein>
    <submittedName>
        <fullName evidence="1">Uncharacterized protein</fullName>
    </submittedName>
</protein>
<dbReference type="RefSeq" id="WP_148377573.1">
    <property type="nucleotide sequence ID" value="NZ_VSIY01000005.1"/>
</dbReference>
<dbReference type="AlphaFoldDB" id="A0A5D0RMI2"/>
<evidence type="ECO:0000313" key="1">
    <source>
        <dbReference type="EMBL" id="TYB81764.1"/>
    </source>
</evidence>
<gene>
    <name evidence="1" type="ORF">FVF75_08650</name>
</gene>
<proteinExistence type="predicted"/>
<accession>A0A5D0RMI2</accession>
<organism evidence="1 2">
    <name type="scientific">Maritimibacter fusiformis</name>
    <dbReference type="NCBI Taxonomy" id="2603819"/>
    <lineage>
        <taxon>Bacteria</taxon>
        <taxon>Pseudomonadati</taxon>
        <taxon>Pseudomonadota</taxon>
        <taxon>Alphaproteobacteria</taxon>
        <taxon>Rhodobacterales</taxon>
        <taxon>Roseobacteraceae</taxon>
        <taxon>Maritimibacter</taxon>
    </lineage>
</organism>
<evidence type="ECO:0000313" key="2">
    <source>
        <dbReference type="Proteomes" id="UP000322080"/>
    </source>
</evidence>
<dbReference type="Proteomes" id="UP000322080">
    <property type="component" value="Unassembled WGS sequence"/>
</dbReference>
<name>A0A5D0RMI2_9RHOB</name>